<name>A0A7R9Q837_9ACAR</name>
<dbReference type="PANTHER" id="PTHR13333">
    <property type="entry name" value="M-AAA PROTEASE-INTERACTING PROTEIN 1, MITOCHONDRIAL"/>
    <property type="match status" value="1"/>
</dbReference>
<evidence type="ECO:0000313" key="2">
    <source>
        <dbReference type="EMBL" id="CAD7634511.1"/>
    </source>
</evidence>
<dbReference type="EMBL" id="CAJPIZ010014793">
    <property type="protein sequence ID" value="CAG2114941.1"/>
    <property type="molecule type" value="Genomic_DNA"/>
</dbReference>
<feature type="region of interest" description="Disordered" evidence="1">
    <location>
        <begin position="179"/>
        <end position="198"/>
    </location>
</feature>
<accession>A0A7R9Q837</accession>
<dbReference type="GO" id="GO:0032979">
    <property type="term" value="P:protein insertion into mitochondrial inner membrane from matrix"/>
    <property type="evidence" value="ECO:0007669"/>
    <property type="project" value="TreeGrafter"/>
</dbReference>
<feature type="compositionally biased region" description="Polar residues" evidence="1">
    <location>
        <begin position="179"/>
        <end position="196"/>
    </location>
</feature>
<evidence type="ECO:0000256" key="1">
    <source>
        <dbReference type="SAM" id="MobiDB-lite"/>
    </source>
</evidence>
<dbReference type="GO" id="GO:0005743">
    <property type="term" value="C:mitochondrial inner membrane"/>
    <property type="evidence" value="ECO:0007669"/>
    <property type="project" value="TreeGrafter"/>
</dbReference>
<dbReference type="PANTHER" id="PTHR13333:SF5">
    <property type="entry name" value="M-AAA PROTEASE-INTERACTING PROTEIN 1, MITOCHONDRIAL"/>
    <property type="match status" value="1"/>
</dbReference>
<protein>
    <submittedName>
        <fullName evidence="2">Uncharacterized protein</fullName>
    </submittedName>
</protein>
<evidence type="ECO:0000313" key="3">
    <source>
        <dbReference type="Proteomes" id="UP000759131"/>
    </source>
</evidence>
<organism evidence="2">
    <name type="scientific">Medioppia subpectinata</name>
    <dbReference type="NCBI Taxonomy" id="1979941"/>
    <lineage>
        <taxon>Eukaryota</taxon>
        <taxon>Metazoa</taxon>
        <taxon>Ecdysozoa</taxon>
        <taxon>Arthropoda</taxon>
        <taxon>Chelicerata</taxon>
        <taxon>Arachnida</taxon>
        <taxon>Acari</taxon>
        <taxon>Acariformes</taxon>
        <taxon>Sarcoptiformes</taxon>
        <taxon>Oribatida</taxon>
        <taxon>Brachypylina</taxon>
        <taxon>Oppioidea</taxon>
        <taxon>Oppiidae</taxon>
        <taxon>Medioppia</taxon>
    </lineage>
</organism>
<dbReference type="EMBL" id="OC869368">
    <property type="protein sequence ID" value="CAD7634511.1"/>
    <property type="molecule type" value="Genomic_DNA"/>
</dbReference>
<gene>
    <name evidence="2" type="ORF">OSB1V03_LOCUS14907</name>
</gene>
<keyword evidence="3" id="KW-1185">Reference proteome</keyword>
<dbReference type="OrthoDB" id="7249367at2759"/>
<dbReference type="Proteomes" id="UP000759131">
    <property type="component" value="Unassembled WGS sequence"/>
</dbReference>
<dbReference type="AlphaFoldDB" id="A0A7R9Q837"/>
<reference evidence="2" key="1">
    <citation type="submission" date="2020-11" db="EMBL/GenBank/DDBJ databases">
        <authorList>
            <person name="Tran Van P."/>
        </authorList>
    </citation>
    <scope>NUCLEOTIDE SEQUENCE</scope>
</reference>
<sequence length="222" mass="25378">MLSMSRRLSLHFNPFHVNSLQNRLFYGHKSAAILSSTRCGPQSRQLSTNEVPKYDMEYELPPLMKFMPKSGPNLFYVLKNHFIINMYLKPKIDKDFDLKSFLLGAVSIISSNLANDHIEGIKHMLTEEVAYETVSKSFANYSLHQKSLLKVDTEDIHLCYVYNIQIHYPLTRDGNKSTTFRSSTTCDPQSSQLSTSDDQKAFEYSIPPLIKFTPKGTPNLSL</sequence>
<dbReference type="GO" id="GO:0043022">
    <property type="term" value="F:ribosome binding"/>
    <property type="evidence" value="ECO:0007669"/>
    <property type="project" value="TreeGrafter"/>
</dbReference>
<proteinExistence type="predicted"/>